<gene>
    <name evidence="5" type="ORF">DMC30DRAFT_415566</name>
</gene>
<name>A0A5C5G011_9BASI</name>
<comment type="caution">
    <text evidence="5">The sequence shown here is derived from an EMBL/GenBank/DDBJ whole genome shotgun (WGS) entry which is preliminary data.</text>
</comment>
<keyword evidence="1" id="KW-0479">Metal-binding</keyword>
<dbReference type="EMBL" id="SOZI01000034">
    <property type="protein sequence ID" value="TNY21916.1"/>
    <property type="molecule type" value="Genomic_DNA"/>
</dbReference>
<dbReference type="SUPFAM" id="SSF144232">
    <property type="entry name" value="HIT/MYND zinc finger-like"/>
    <property type="match status" value="1"/>
</dbReference>
<reference evidence="5 6" key="1">
    <citation type="submission" date="2019-03" db="EMBL/GenBank/DDBJ databases">
        <title>Rhodosporidium diobovatum UCD-FST 08-225 genome sequencing, assembly, and annotation.</title>
        <authorList>
            <person name="Fakankun I.U."/>
            <person name="Fristensky B."/>
            <person name="Levin D.B."/>
        </authorList>
    </citation>
    <scope>NUCLEOTIDE SEQUENCE [LARGE SCALE GENOMIC DNA]</scope>
    <source>
        <strain evidence="5 6">UCD-FST 08-225</strain>
    </source>
</reference>
<dbReference type="Gene3D" id="6.10.140.2220">
    <property type="match status" value="1"/>
</dbReference>
<evidence type="ECO:0000256" key="2">
    <source>
        <dbReference type="ARBA" id="ARBA00022771"/>
    </source>
</evidence>
<dbReference type="OrthoDB" id="407198at2759"/>
<evidence type="ECO:0000259" key="4">
    <source>
        <dbReference type="Pfam" id="PF01753"/>
    </source>
</evidence>
<keyword evidence="2" id="KW-0863">Zinc-finger</keyword>
<dbReference type="STRING" id="5288.A0A5C5G011"/>
<evidence type="ECO:0000313" key="6">
    <source>
        <dbReference type="Proteomes" id="UP000311382"/>
    </source>
</evidence>
<evidence type="ECO:0000256" key="1">
    <source>
        <dbReference type="ARBA" id="ARBA00022723"/>
    </source>
</evidence>
<dbReference type="Proteomes" id="UP000311382">
    <property type="component" value="Unassembled WGS sequence"/>
</dbReference>
<sequence>MSTLAGQPCVVCGTPTATRCSACATTGVDLFFCSTRHQKLVWSAHRTMCGPGKAHPLVAPPLSGDELQLVLDTSYHDLPVADFSRVLKLPASVASRCARKGKVNLVRVYGAMSDLAPDEDFRSAALQELAAGSTGDAFARVATQRWLATLRRFTWALADFPPGTDRPPALPTVALAAALELAIRPLLASAPLPPLVKSSFQHRLLVVVSVVQLDPTDATLVAESLEQLLDFLTPEMTRLTTQG</sequence>
<organism evidence="5 6">
    <name type="scientific">Rhodotorula diobovata</name>
    <dbReference type="NCBI Taxonomy" id="5288"/>
    <lineage>
        <taxon>Eukaryota</taxon>
        <taxon>Fungi</taxon>
        <taxon>Dikarya</taxon>
        <taxon>Basidiomycota</taxon>
        <taxon>Pucciniomycotina</taxon>
        <taxon>Microbotryomycetes</taxon>
        <taxon>Sporidiobolales</taxon>
        <taxon>Sporidiobolaceae</taxon>
        <taxon>Rhodotorula</taxon>
    </lineage>
</organism>
<dbReference type="InterPro" id="IPR002893">
    <property type="entry name" value="Znf_MYND"/>
</dbReference>
<protein>
    <recommendedName>
        <fullName evidence="4">MYND-type domain-containing protein</fullName>
    </recommendedName>
</protein>
<proteinExistence type="predicted"/>
<keyword evidence="6" id="KW-1185">Reference proteome</keyword>
<dbReference type="GO" id="GO:0008270">
    <property type="term" value="F:zinc ion binding"/>
    <property type="evidence" value="ECO:0007669"/>
    <property type="project" value="UniProtKB-KW"/>
</dbReference>
<dbReference type="AlphaFoldDB" id="A0A5C5G011"/>
<evidence type="ECO:0000256" key="3">
    <source>
        <dbReference type="ARBA" id="ARBA00022833"/>
    </source>
</evidence>
<feature type="domain" description="MYND-type" evidence="4">
    <location>
        <begin position="9"/>
        <end position="49"/>
    </location>
</feature>
<dbReference type="Pfam" id="PF01753">
    <property type="entry name" value="zf-MYND"/>
    <property type="match status" value="1"/>
</dbReference>
<evidence type="ECO:0000313" key="5">
    <source>
        <dbReference type="EMBL" id="TNY21916.1"/>
    </source>
</evidence>
<keyword evidence="3" id="KW-0862">Zinc</keyword>
<accession>A0A5C5G011</accession>